<keyword evidence="2" id="KW-1185">Reference proteome</keyword>
<dbReference type="EMBL" id="JARBJD010000073">
    <property type="protein sequence ID" value="KAK2954849.1"/>
    <property type="molecule type" value="Genomic_DNA"/>
</dbReference>
<evidence type="ECO:0000313" key="1">
    <source>
        <dbReference type="EMBL" id="KAK2954849.1"/>
    </source>
</evidence>
<reference evidence="1 2" key="1">
    <citation type="journal article" date="2022" name="bioRxiv">
        <title>Genomics of Preaxostyla Flagellates Illuminates Evolutionary Transitions and the Path Towards Mitochondrial Loss.</title>
        <authorList>
            <person name="Novak L.V.F."/>
            <person name="Treitli S.C."/>
            <person name="Pyrih J."/>
            <person name="Halakuc P."/>
            <person name="Pipaliya S.V."/>
            <person name="Vacek V."/>
            <person name="Brzon O."/>
            <person name="Soukal P."/>
            <person name="Eme L."/>
            <person name="Dacks J.B."/>
            <person name="Karnkowska A."/>
            <person name="Elias M."/>
            <person name="Hampl V."/>
        </authorList>
    </citation>
    <scope>NUCLEOTIDE SEQUENCE [LARGE SCALE GENOMIC DNA]</scope>
    <source>
        <strain evidence="1">NAU3</strain>
        <tissue evidence="1">Gut</tissue>
    </source>
</reference>
<dbReference type="Proteomes" id="UP001281761">
    <property type="component" value="Unassembled WGS sequence"/>
</dbReference>
<gene>
    <name evidence="1" type="ORF">BLNAU_10179</name>
</gene>
<sequence>MVVLMNDCGLIFSVGGMTTRVTRSRVSSSTTSNVITQSSRVGAEYKDFTSFDITTRPKLKRLSLIFKSLVKVISDDLVLDTCLEQNAVSFVMYLQPYDQFNLRSDDVLTNLVPSPDRPFQGFVDALNVLTMSRYESVVVAGLTLFNKLLRHTELPTKLLIVKCQPLAPFLQSDGLRSLPVIGHEQVHTGLLKVLRRLCHNHLRRQYYAQPPGFDAESDAEFREVFFGTVLERAEPYLRRIVSLWRMVTDEAGELAGFSSLLHSLVNIGTLHEGTLGLVLSLRVGVVVGSVLSERVTVYMNDKLFMKLGQTADLAVRTTKEVSTRWKEMVGMLWSEGLMDSLEEMLLQVKYFRWGVFQGVQRPRTMGLKFGCNFATIRRW</sequence>
<accession>A0ABQ9XTP9</accession>
<proteinExistence type="predicted"/>
<protein>
    <submittedName>
        <fullName evidence="1">Uncharacterized protein</fullName>
    </submittedName>
</protein>
<name>A0ABQ9XTP9_9EUKA</name>
<comment type="caution">
    <text evidence="1">The sequence shown here is derived from an EMBL/GenBank/DDBJ whole genome shotgun (WGS) entry which is preliminary data.</text>
</comment>
<evidence type="ECO:0000313" key="2">
    <source>
        <dbReference type="Proteomes" id="UP001281761"/>
    </source>
</evidence>
<organism evidence="1 2">
    <name type="scientific">Blattamonas nauphoetae</name>
    <dbReference type="NCBI Taxonomy" id="2049346"/>
    <lineage>
        <taxon>Eukaryota</taxon>
        <taxon>Metamonada</taxon>
        <taxon>Preaxostyla</taxon>
        <taxon>Oxymonadida</taxon>
        <taxon>Blattamonas</taxon>
    </lineage>
</organism>